<dbReference type="Proteomes" id="UP000694569">
    <property type="component" value="Unplaced"/>
</dbReference>
<accession>A0A8C5MDR5</accession>
<evidence type="ECO:0000313" key="3">
    <source>
        <dbReference type="Ensembl" id="ENSLLEP00000012600.1"/>
    </source>
</evidence>
<evidence type="ECO:0000256" key="1">
    <source>
        <dbReference type="SAM" id="SignalP"/>
    </source>
</evidence>
<feature type="chain" id="PRO_5034763335" description="Ig-like domain-containing protein" evidence="1">
    <location>
        <begin position="40"/>
        <end position="137"/>
    </location>
</feature>
<proteinExistence type="predicted"/>
<evidence type="ECO:0000259" key="2">
    <source>
        <dbReference type="PROSITE" id="PS50835"/>
    </source>
</evidence>
<dbReference type="InterPro" id="IPR007110">
    <property type="entry name" value="Ig-like_dom"/>
</dbReference>
<dbReference type="SUPFAM" id="SSF48726">
    <property type="entry name" value="Immunoglobulin"/>
    <property type="match status" value="1"/>
</dbReference>
<dbReference type="GeneTree" id="ENSGT00940000154869"/>
<dbReference type="AlphaFoldDB" id="A0A8C5MDR5"/>
<reference evidence="3" key="1">
    <citation type="submission" date="2025-08" db="UniProtKB">
        <authorList>
            <consortium name="Ensembl"/>
        </authorList>
    </citation>
    <scope>IDENTIFICATION</scope>
</reference>
<dbReference type="Ensembl" id="ENSLLET00000013092.1">
    <property type="protein sequence ID" value="ENSLLEP00000012600.1"/>
    <property type="gene ID" value="ENSLLEG00000007983.1"/>
</dbReference>
<organism evidence="3 4">
    <name type="scientific">Leptobrachium leishanense</name>
    <name type="common">Leishan spiny toad</name>
    <dbReference type="NCBI Taxonomy" id="445787"/>
    <lineage>
        <taxon>Eukaryota</taxon>
        <taxon>Metazoa</taxon>
        <taxon>Chordata</taxon>
        <taxon>Craniata</taxon>
        <taxon>Vertebrata</taxon>
        <taxon>Euteleostomi</taxon>
        <taxon>Amphibia</taxon>
        <taxon>Batrachia</taxon>
        <taxon>Anura</taxon>
        <taxon>Pelobatoidea</taxon>
        <taxon>Megophryidae</taxon>
        <taxon>Leptobrachium</taxon>
    </lineage>
</organism>
<dbReference type="InterPro" id="IPR013106">
    <property type="entry name" value="Ig_V-set"/>
</dbReference>
<feature type="signal peptide" evidence="1">
    <location>
        <begin position="1"/>
        <end position="39"/>
    </location>
</feature>
<keyword evidence="1" id="KW-0732">Signal</keyword>
<protein>
    <recommendedName>
        <fullName evidence="2">Ig-like domain-containing protein</fullName>
    </recommendedName>
</protein>
<feature type="domain" description="Ig-like" evidence="2">
    <location>
        <begin position="39"/>
        <end position="137"/>
    </location>
</feature>
<dbReference type="Gene3D" id="2.60.40.10">
    <property type="entry name" value="Immunoglobulins"/>
    <property type="match status" value="1"/>
</dbReference>
<dbReference type="InterPro" id="IPR050150">
    <property type="entry name" value="IgV_Light_Chain"/>
</dbReference>
<name>A0A8C5MDR5_9ANUR</name>
<dbReference type="PANTHER" id="PTHR23267">
    <property type="entry name" value="IMMUNOGLOBULIN LIGHT CHAIN"/>
    <property type="match status" value="1"/>
</dbReference>
<dbReference type="InterPro" id="IPR003599">
    <property type="entry name" value="Ig_sub"/>
</dbReference>
<dbReference type="OrthoDB" id="8908372at2759"/>
<sequence>MDMVPAASEQSERHFRHMKMDWNRFLLCLFLVYVQGSCGHIVQTQTPNSFTVSPGDTVTMTCKHIADAYGHSKWYQEKTGQPPQLLIYETSIRQSGTPVRFSGSVSGTDHVLTIRPVLLEDEGDYYCMPSKSDPTID</sequence>
<dbReference type="SMART" id="SM00409">
    <property type="entry name" value="IG"/>
    <property type="match status" value="1"/>
</dbReference>
<reference evidence="3" key="2">
    <citation type="submission" date="2025-09" db="UniProtKB">
        <authorList>
            <consortium name="Ensembl"/>
        </authorList>
    </citation>
    <scope>IDENTIFICATION</scope>
</reference>
<dbReference type="Pfam" id="PF07686">
    <property type="entry name" value="V-set"/>
    <property type="match status" value="1"/>
</dbReference>
<dbReference type="PROSITE" id="PS50835">
    <property type="entry name" value="IG_LIKE"/>
    <property type="match status" value="1"/>
</dbReference>
<dbReference type="InterPro" id="IPR036179">
    <property type="entry name" value="Ig-like_dom_sf"/>
</dbReference>
<keyword evidence="4" id="KW-1185">Reference proteome</keyword>
<evidence type="ECO:0000313" key="4">
    <source>
        <dbReference type="Proteomes" id="UP000694569"/>
    </source>
</evidence>
<dbReference type="InterPro" id="IPR013783">
    <property type="entry name" value="Ig-like_fold"/>
</dbReference>
<dbReference type="SMART" id="SM00406">
    <property type="entry name" value="IGv"/>
    <property type="match status" value="1"/>
</dbReference>